<accession>A0A6J6K1S0</accession>
<organism evidence="1">
    <name type="scientific">freshwater metagenome</name>
    <dbReference type="NCBI Taxonomy" id="449393"/>
    <lineage>
        <taxon>unclassified sequences</taxon>
        <taxon>metagenomes</taxon>
        <taxon>ecological metagenomes</taxon>
    </lineage>
</organism>
<dbReference type="EMBL" id="CAEZWB010000033">
    <property type="protein sequence ID" value="CAB4643721.1"/>
    <property type="molecule type" value="Genomic_DNA"/>
</dbReference>
<dbReference type="AlphaFoldDB" id="A0A6J6K1S0"/>
<proteinExistence type="predicted"/>
<name>A0A6J6K1S0_9ZZZZ</name>
<gene>
    <name evidence="1" type="ORF">UFOPK2166_00403</name>
</gene>
<reference evidence="1" key="1">
    <citation type="submission" date="2020-05" db="EMBL/GenBank/DDBJ databases">
        <authorList>
            <person name="Chiriac C."/>
            <person name="Salcher M."/>
            <person name="Ghai R."/>
            <person name="Kavagutti S V."/>
        </authorList>
    </citation>
    <scope>NUCLEOTIDE SEQUENCE</scope>
</reference>
<sequence length="85" mass="9463">MRRSIDDYPFQPSDLPVGDEDAKLISWGVAVCDDYDDAEPRIVLTIDEIGHAGEGMVGHFTPEMARRLRKALHDGLREIGQDPGQ</sequence>
<evidence type="ECO:0000313" key="1">
    <source>
        <dbReference type="EMBL" id="CAB4643721.1"/>
    </source>
</evidence>
<protein>
    <submittedName>
        <fullName evidence="1">Unannotated protein</fullName>
    </submittedName>
</protein>